<evidence type="ECO:0000313" key="3">
    <source>
        <dbReference type="Proteomes" id="UP001605036"/>
    </source>
</evidence>
<accession>A0ABD1XFR3</accession>
<evidence type="ECO:0008006" key="4">
    <source>
        <dbReference type="Google" id="ProtNLM"/>
    </source>
</evidence>
<sequence length="218" mass="25197">MKPEFSPTKVTQHVGRVGIISRTWKKQKVDWYLEILEFVCIRTVQRQKEKVVGPFRFVLGIDDFVLLEDFKKMQFWFPKFLRQDKEKETLFSTTAIWIWTFGCYCKALEGRNEISSPGCFCLEFFNRGICLQCTYRLDLHTRGAVDPVEDSQRIQLDAKNEEHEGARSGNDEKEVLGAAANGKNDPDEAAGSEENKQDAKRRRTKSSEEAETCARENL</sequence>
<dbReference type="AlphaFoldDB" id="A0ABD1XFR3"/>
<proteinExistence type="predicted"/>
<feature type="compositionally biased region" description="Basic and acidic residues" evidence="1">
    <location>
        <begin position="205"/>
        <end position="218"/>
    </location>
</feature>
<comment type="caution">
    <text evidence="2">The sequence shown here is derived from an EMBL/GenBank/DDBJ whole genome shotgun (WGS) entry which is preliminary data.</text>
</comment>
<gene>
    <name evidence="2" type="ORF">R1flu_026366</name>
</gene>
<feature type="compositionally biased region" description="Basic and acidic residues" evidence="1">
    <location>
        <begin position="157"/>
        <end position="175"/>
    </location>
</feature>
<protein>
    <recommendedName>
        <fullName evidence="4">DUF4283 domain-containing protein</fullName>
    </recommendedName>
</protein>
<dbReference type="Proteomes" id="UP001605036">
    <property type="component" value="Unassembled WGS sequence"/>
</dbReference>
<keyword evidence="3" id="KW-1185">Reference proteome</keyword>
<reference evidence="2 3" key="1">
    <citation type="submission" date="2024-09" db="EMBL/GenBank/DDBJ databases">
        <title>Chromosome-scale assembly of Riccia fluitans.</title>
        <authorList>
            <person name="Paukszto L."/>
            <person name="Sawicki J."/>
            <person name="Karawczyk K."/>
            <person name="Piernik-Szablinska J."/>
            <person name="Szczecinska M."/>
            <person name="Mazdziarz M."/>
        </authorList>
    </citation>
    <scope>NUCLEOTIDE SEQUENCE [LARGE SCALE GENOMIC DNA]</scope>
    <source>
        <strain evidence="2">Rf_01</strain>
        <tissue evidence="2">Aerial parts of the thallus</tissue>
    </source>
</reference>
<evidence type="ECO:0000256" key="1">
    <source>
        <dbReference type="SAM" id="MobiDB-lite"/>
    </source>
</evidence>
<name>A0ABD1XFR3_9MARC</name>
<evidence type="ECO:0000313" key="2">
    <source>
        <dbReference type="EMBL" id="KAL2607793.1"/>
    </source>
</evidence>
<organism evidence="2 3">
    <name type="scientific">Riccia fluitans</name>
    <dbReference type="NCBI Taxonomy" id="41844"/>
    <lineage>
        <taxon>Eukaryota</taxon>
        <taxon>Viridiplantae</taxon>
        <taxon>Streptophyta</taxon>
        <taxon>Embryophyta</taxon>
        <taxon>Marchantiophyta</taxon>
        <taxon>Marchantiopsida</taxon>
        <taxon>Marchantiidae</taxon>
        <taxon>Marchantiales</taxon>
        <taxon>Ricciaceae</taxon>
        <taxon>Riccia</taxon>
    </lineage>
</organism>
<dbReference type="EMBL" id="JBHFFA010000008">
    <property type="protein sequence ID" value="KAL2607793.1"/>
    <property type="molecule type" value="Genomic_DNA"/>
</dbReference>
<feature type="region of interest" description="Disordered" evidence="1">
    <location>
        <begin position="157"/>
        <end position="218"/>
    </location>
</feature>